<keyword evidence="9 24" id="KW-1133">Transmembrane helix</keyword>
<dbReference type="FunFam" id="3.40.50.11660:FF:000001">
    <property type="entry name" value="alpha-(1,3)-fucosyltransferase 9"/>
    <property type="match status" value="1"/>
</dbReference>
<comment type="caution">
    <text evidence="27">The sequence shown here is derived from an EMBL/GenBank/DDBJ whole genome shotgun (WGS) entry which is preliminary data.</text>
</comment>
<evidence type="ECO:0000256" key="9">
    <source>
        <dbReference type="ARBA" id="ARBA00022989"/>
    </source>
</evidence>
<dbReference type="GO" id="GO:0017083">
    <property type="term" value="F:4-galactosyl-N-acetylglucosaminide 3-alpha-L-fucosyltransferase activity"/>
    <property type="evidence" value="ECO:0007669"/>
    <property type="project" value="UniProtKB-EC"/>
</dbReference>
<evidence type="ECO:0000256" key="19">
    <source>
        <dbReference type="ARBA" id="ARBA00036481"/>
    </source>
</evidence>
<dbReference type="AlphaFoldDB" id="A0A9D3MIL1"/>
<evidence type="ECO:0000256" key="3">
    <source>
        <dbReference type="ARBA" id="ARBA00008919"/>
    </source>
</evidence>
<dbReference type="Pfam" id="PF00852">
    <property type="entry name" value="Glyco_transf_10"/>
    <property type="match status" value="1"/>
</dbReference>
<keyword evidence="7 24" id="KW-0812">Transmembrane</keyword>
<dbReference type="Proteomes" id="UP001044222">
    <property type="component" value="Unassembled WGS sequence"/>
</dbReference>
<feature type="domain" description="Fucosyltransferase C-terminal" evidence="25">
    <location>
        <begin position="181"/>
        <end position="355"/>
    </location>
</feature>
<evidence type="ECO:0000259" key="25">
    <source>
        <dbReference type="Pfam" id="PF00852"/>
    </source>
</evidence>
<comment type="similarity">
    <text evidence="3 24">Belongs to the glycosyltransferase 10 family.</text>
</comment>
<comment type="catalytic activity">
    <reaction evidence="22">
        <text>beta-D-Gal-(1-&gt;4)-beta-D-GlcNAc-(1-&gt;3)-beta-D-Gal-(1-&gt;4)-D-Glc + GDP-beta-L-fucose = beta-D-Gal-(1-&gt;4)-[alpha-L-Fuc-(1-&gt;3)]-beta-D-GlcNAc-(1-&gt;3)-beta-D-Gal-(1-&gt;4)-D-Glc + GDP + H(+)</text>
        <dbReference type="Rhea" id="RHEA:77187"/>
        <dbReference type="ChEBI" id="CHEBI:15378"/>
        <dbReference type="ChEBI" id="CHEBI:57273"/>
        <dbReference type="ChEBI" id="CHEBI:58189"/>
        <dbReference type="ChEBI" id="CHEBI:60239"/>
        <dbReference type="ChEBI" id="CHEBI:61352"/>
    </reaction>
    <physiologicalReaction direction="left-to-right" evidence="22">
        <dbReference type="Rhea" id="RHEA:77188"/>
    </physiologicalReaction>
</comment>
<evidence type="ECO:0000256" key="6">
    <source>
        <dbReference type="ARBA" id="ARBA00022679"/>
    </source>
</evidence>
<comment type="catalytic activity">
    <reaction evidence="15">
        <text>a beta-D-galactosyl-(1-&gt;4)-N-acetyl-beta-D-glucosaminyl derivative + GDP-beta-L-fucose = a beta-D-galactosyl-(1-&gt;4)-[alpha-L-fucosyl-(1-&gt;3)]-N-acetyl-beta-D-glucosaminyl derivative + GDP + H(+)</text>
        <dbReference type="Rhea" id="RHEA:14257"/>
        <dbReference type="ChEBI" id="CHEBI:15378"/>
        <dbReference type="ChEBI" id="CHEBI:57273"/>
        <dbReference type="ChEBI" id="CHEBI:58189"/>
        <dbReference type="ChEBI" id="CHEBI:133507"/>
        <dbReference type="ChEBI" id="CHEBI:137941"/>
        <dbReference type="EC" id="2.4.1.152"/>
    </reaction>
    <physiologicalReaction direction="left-to-right" evidence="15">
        <dbReference type="Rhea" id="RHEA:14258"/>
    </physiologicalReaction>
</comment>
<evidence type="ECO:0000256" key="22">
    <source>
        <dbReference type="ARBA" id="ARBA00043828"/>
    </source>
</evidence>
<dbReference type="Gene3D" id="3.40.50.11660">
    <property type="entry name" value="Glycosyl transferase family 10, C-terminal domain"/>
    <property type="match status" value="1"/>
</dbReference>
<evidence type="ECO:0000259" key="26">
    <source>
        <dbReference type="Pfam" id="PF17039"/>
    </source>
</evidence>
<organism evidence="27 28">
    <name type="scientific">Anguilla anguilla</name>
    <name type="common">European freshwater eel</name>
    <name type="synonym">Muraena anguilla</name>
    <dbReference type="NCBI Taxonomy" id="7936"/>
    <lineage>
        <taxon>Eukaryota</taxon>
        <taxon>Metazoa</taxon>
        <taxon>Chordata</taxon>
        <taxon>Craniata</taxon>
        <taxon>Vertebrata</taxon>
        <taxon>Euteleostomi</taxon>
        <taxon>Actinopterygii</taxon>
        <taxon>Neopterygii</taxon>
        <taxon>Teleostei</taxon>
        <taxon>Anguilliformes</taxon>
        <taxon>Anguillidae</taxon>
        <taxon>Anguilla</taxon>
    </lineage>
</organism>
<comment type="catalytic activity">
    <reaction evidence="19">
        <text>an N-acetyl-alpha-neuraminyl-(2-&gt;3)-beta-D-galactosyl-(1-&gt;4)-N-acetyl-beta-D-glucosaminyl derivative + GDP-beta-L-fucose = an alpha-Neu5Ac-(2-&gt;3)-beta-D-Gal-(1-&gt;4)-[alpha-L-Fuc-(1-&gt;3)]-beta-D-GlcNAc derivative + GDP + H(+)</text>
        <dbReference type="Rhea" id="RHEA:56076"/>
        <dbReference type="ChEBI" id="CHEBI:15378"/>
        <dbReference type="ChEBI" id="CHEBI:57273"/>
        <dbReference type="ChEBI" id="CHEBI:58189"/>
        <dbReference type="ChEBI" id="CHEBI:136545"/>
        <dbReference type="ChEBI" id="CHEBI:139509"/>
    </reaction>
    <physiologicalReaction direction="left-to-right" evidence="19">
        <dbReference type="Rhea" id="RHEA:56077"/>
    </physiologicalReaction>
</comment>
<reference evidence="27" key="1">
    <citation type="submission" date="2021-01" db="EMBL/GenBank/DDBJ databases">
        <title>A chromosome-scale assembly of European eel, Anguilla anguilla.</title>
        <authorList>
            <person name="Henkel C."/>
            <person name="Jong-Raadsen S.A."/>
            <person name="Dufour S."/>
            <person name="Weltzien F.-A."/>
            <person name="Palstra A.P."/>
            <person name="Pelster B."/>
            <person name="Spaink H.P."/>
            <person name="Van Den Thillart G.E."/>
            <person name="Jansen H."/>
            <person name="Zahm M."/>
            <person name="Klopp C."/>
            <person name="Cedric C."/>
            <person name="Louis A."/>
            <person name="Berthelot C."/>
            <person name="Parey E."/>
            <person name="Roest Crollius H."/>
            <person name="Montfort J."/>
            <person name="Robinson-Rechavi M."/>
            <person name="Bucao C."/>
            <person name="Bouchez O."/>
            <person name="Gislard M."/>
            <person name="Lluch J."/>
            <person name="Milhes M."/>
            <person name="Lampietro C."/>
            <person name="Lopez Roques C."/>
            <person name="Donnadieu C."/>
            <person name="Braasch I."/>
            <person name="Desvignes T."/>
            <person name="Postlethwait J."/>
            <person name="Bobe J."/>
            <person name="Guiguen Y."/>
            <person name="Dirks R."/>
        </authorList>
    </citation>
    <scope>NUCLEOTIDE SEQUENCE</scope>
    <source>
        <strain evidence="27">Tag_6206</strain>
        <tissue evidence="27">Liver</tissue>
    </source>
</reference>
<evidence type="ECO:0000256" key="14">
    <source>
        <dbReference type="ARBA" id="ARBA00023180"/>
    </source>
</evidence>
<evidence type="ECO:0000256" key="5">
    <source>
        <dbReference type="ARBA" id="ARBA00022676"/>
    </source>
</evidence>
<comment type="pathway">
    <text evidence="2">Glycolipid biosynthesis.</text>
</comment>
<keyword evidence="28" id="KW-1185">Reference proteome</keyword>
<keyword evidence="13" id="KW-1015">Disulfide bond</keyword>
<dbReference type="InterPro" id="IPR055270">
    <property type="entry name" value="Glyco_tran_10_C"/>
</dbReference>
<dbReference type="Pfam" id="PF17039">
    <property type="entry name" value="Glyco_tran_10_N"/>
    <property type="match status" value="1"/>
</dbReference>
<evidence type="ECO:0000256" key="4">
    <source>
        <dbReference type="ARBA" id="ARBA00011738"/>
    </source>
</evidence>
<evidence type="ECO:0000256" key="15">
    <source>
        <dbReference type="ARBA" id="ARBA00029329"/>
    </source>
</evidence>
<dbReference type="EC" id="2.4.1.-" evidence="24"/>
<evidence type="ECO:0000256" key="23">
    <source>
        <dbReference type="ARBA" id="ARBA00043838"/>
    </source>
</evidence>
<comment type="catalytic activity">
    <reaction evidence="20">
        <text>a neolactoside nLc4Cer + GDP-beta-L-fucose = a neolactoside III(3)-alpha-Fuc-nLc4Cer + GDP + H(+)</text>
        <dbReference type="Rhea" id="RHEA:48376"/>
        <dbReference type="ChEBI" id="CHEBI:15378"/>
        <dbReference type="ChEBI" id="CHEBI:57273"/>
        <dbReference type="ChEBI" id="CHEBI:58189"/>
        <dbReference type="ChEBI" id="CHEBI:90376"/>
        <dbReference type="ChEBI" id="CHEBI:90379"/>
    </reaction>
    <physiologicalReaction direction="left-to-right" evidence="20">
        <dbReference type="Rhea" id="RHEA:48377"/>
    </physiologicalReaction>
</comment>
<evidence type="ECO:0000313" key="28">
    <source>
        <dbReference type="Proteomes" id="UP001044222"/>
    </source>
</evidence>
<feature type="domain" description="Fucosyltransferase N-terminal" evidence="26">
    <location>
        <begin position="61"/>
        <end position="167"/>
    </location>
</feature>
<evidence type="ECO:0000256" key="18">
    <source>
        <dbReference type="ARBA" id="ARBA00036295"/>
    </source>
</evidence>
<sequence length="358" mass="41241">MPSTSFHGIVRPCVTAILILGCFGILCFAYFKMPTTWLSSQVKLKAPAPMVKNFGSKKEQNQTVILIWMWPFGSAFALTSCSALLNIDGCHLTSDRNMLSKSHGVIFHHRDIRSDLSNLPPPQRPIFQKWVWMNIESPTNSGKIPGLNSLFNLTLNYRQDADIPVRYATIVQTQENNFKIPSKDKLVCWIVSNWNPSYKRVAYYNALKQLIDIHVYGRAFGKPVSNQDFDPTIASCKFYLSFENSIHKDYITEKLYNPLSVGTVPIVLGPSRQNYENFVPGDAFIHVDDFPSPKELADHILILDKNEDQYHRYFEWRRHFKVDKTGAFIIGTCLACNYIRTHRNEYKVINNLNTWYWG</sequence>
<keyword evidence="5 24" id="KW-0328">Glycosyltransferase</keyword>
<comment type="subunit">
    <text evidence="4">Homodimer.</text>
</comment>
<keyword evidence="6 24" id="KW-0808">Transferase</keyword>
<keyword evidence="10 24" id="KW-0333">Golgi apparatus</keyword>
<gene>
    <name evidence="27" type="ORF">ANANG_G00118030</name>
</gene>
<dbReference type="PANTHER" id="PTHR11929:SF10">
    <property type="entry name" value="4-GALACTOSYL-N-ACETYLGLUCOSAMINIDE 3-ALPHA-L-FUCOSYLTRANSFERASE 9"/>
    <property type="match status" value="1"/>
</dbReference>
<dbReference type="InterPro" id="IPR031481">
    <property type="entry name" value="Glyco_tran_10_N"/>
</dbReference>
<dbReference type="InterPro" id="IPR001503">
    <property type="entry name" value="Glyco_trans_10"/>
</dbReference>
<evidence type="ECO:0000256" key="1">
    <source>
        <dbReference type="ARBA" id="ARBA00004922"/>
    </source>
</evidence>
<comment type="pathway">
    <text evidence="1">Protein modification; protein glycosylation.</text>
</comment>
<evidence type="ECO:0000256" key="12">
    <source>
        <dbReference type="ARBA" id="ARBA00023136"/>
    </source>
</evidence>
<evidence type="ECO:0000256" key="7">
    <source>
        <dbReference type="ARBA" id="ARBA00022692"/>
    </source>
</evidence>
<comment type="subcellular location">
    <subcellularLocation>
        <location evidence="24">Golgi apparatus</location>
        <location evidence="24">Golgi stack membrane</location>
        <topology evidence="24">Single-pass type II membrane protein</topology>
    </subcellularLocation>
    <subcellularLocation>
        <location evidence="21">Golgi apparatus</location>
        <location evidence="21">trans-Golgi network membrane</location>
        <topology evidence="21">Single-pass type II membrane protein</topology>
    </subcellularLocation>
</comment>
<comment type="catalytic activity">
    <reaction evidence="18">
        <text>alpha-N-glycoloylneuraminosyl-(2-&gt;3)-beta-D-galactosyl-(1-&gt;4)-N-acetyl-beta-D-glucosaminyl-(1-&gt;3)-beta-D-galactosyl-(1-&gt;4)-N-acetyl-beta-D-glucosaminyl-(1-&gt;3)-beta-D-galactosyl-(1-&gt;4)-beta-D-glucosyl-(1&lt;-&gt;1')-ceramide + GDP-beta-L-fucose = alpha-N-glycoloylneuraminosyl-(2-&gt;3)-beta-D-galactosyl-(1-&gt;4)-N-acetyl-beta-D-glucosaminyl-(1-&gt;3)-beta-D-galactosyl-(1-&gt;4)-[alpha-L-fucosyl-(1-&gt;3)]-N-acetyl-beta-D-glucosaminyl-(1-&gt;3)-beta-D-galactosyl-(1-&gt;4)-beta-D-glucosyl-(1&lt;-&gt;1')-ceramide + GDP + H(+)</text>
        <dbReference type="Rhea" id="RHEA:48388"/>
        <dbReference type="ChEBI" id="CHEBI:15378"/>
        <dbReference type="ChEBI" id="CHEBI:57273"/>
        <dbReference type="ChEBI" id="CHEBI:58189"/>
        <dbReference type="ChEBI" id="CHEBI:90383"/>
        <dbReference type="ChEBI" id="CHEBI:90384"/>
    </reaction>
    <physiologicalReaction direction="left-to-right" evidence="18">
        <dbReference type="Rhea" id="RHEA:48389"/>
    </physiologicalReaction>
</comment>
<evidence type="ECO:0000256" key="10">
    <source>
        <dbReference type="ARBA" id="ARBA00023034"/>
    </source>
</evidence>
<dbReference type="GO" id="GO:0006629">
    <property type="term" value="P:lipid metabolic process"/>
    <property type="evidence" value="ECO:0007669"/>
    <property type="project" value="UniProtKB-KW"/>
</dbReference>
<dbReference type="SUPFAM" id="SSF53756">
    <property type="entry name" value="UDP-Glycosyltransferase/glycogen phosphorylase"/>
    <property type="match status" value="1"/>
</dbReference>
<dbReference type="InterPro" id="IPR038577">
    <property type="entry name" value="GT10-like_C_sf"/>
</dbReference>
<comment type="catalytic activity">
    <reaction evidence="23">
        <text>an alpha-L-Fuc-(1-&gt;2)-beta-D-Gal-(1-&gt;4)-beta-D-GlcNAc derivative + GDP-beta-L-fucose = an alpha-L-Fuc-(1-&gt;2)-beta-D-Gal-(1-&gt;4)-[alpha-L-Fuc-(1-&gt;3)]-beta-D-GlcNAc derivative + GDP + H(+)</text>
        <dbReference type="Rhea" id="RHEA:77191"/>
        <dbReference type="ChEBI" id="CHEBI:15378"/>
        <dbReference type="ChEBI" id="CHEBI:57273"/>
        <dbReference type="ChEBI" id="CHEBI:58189"/>
        <dbReference type="ChEBI" id="CHEBI:133510"/>
        <dbReference type="ChEBI" id="CHEBI:195560"/>
    </reaction>
    <physiologicalReaction direction="left-to-right" evidence="23">
        <dbReference type="Rhea" id="RHEA:77192"/>
    </physiologicalReaction>
</comment>
<evidence type="ECO:0000256" key="20">
    <source>
        <dbReference type="ARBA" id="ARBA00036757"/>
    </source>
</evidence>
<keyword evidence="12 24" id="KW-0472">Membrane</keyword>
<comment type="catalytic activity">
    <reaction evidence="17">
        <text>an alpha-Neu5Ac-(2-&gt;3)-beta-D-Gal-(1-&gt;4)-beta-D-GlcNAc-(1-&gt;3)-beta-D-Gal-(1-&gt;4)-beta-D-GlcNAc derivative + GDP-beta-L-fucose = an alpha-Neu5Ac-(2-&gt;3)-beta-D-Gal-(1-&gt;4)-beta-D-GlcNAc-(1-&gt;3)-beta-D-Gal-(1-&gt;4)-[alpha-L-Fuc-(1-&gt;3)]-beta-D-GlcNAc derivative + GDP + H(+)</text>
        <dbReference type="Rhea" id="RHEA:68044"/>
        <dbReference type="ChEBI" id="CHEBI:15378"/>
        <dbReference type="ChEBI" id="CHEBI:57273"/>
        <dbReference type="ChEBI" id="CHEBI:58189"/>
        <dbReference type="ChEBI" id="CHEBI:145343"/>
        <dbReference type="ChEBI" id="CHEBI:176900"/>
    </reaction>
    <physiologicalReaction direction="left-to-right" evidence="17">
        <dbReference type="Rhea" id="RHEA:68045"/>
    </physiologicalReaction>
</comment>
<dbReference type="EMBL" id="JAFIRN010000006">
    <property type="protein sequence ID" value="KAG5846728.1"/>
    <property type="molecule type" value="Genomic_DNA"/>
</dbReference>
<feature type="transmembrane region" description="Helical" evidence="24">
    <location>
        <begin position="12"/>
        <end position="31"/>
    </location>
</feature>
<keyword evidence="8" id="KW-0735">Signal-anchor</keyword>
<comment type="catalytic activity">
    <reaction evidence="16">
        <text>alpha-D-galactosyl-(1-&gt;3)-beta-D-galactosyl-(1-&gt;4)-N-acetyl-beta-D-glucosaminyl-(1-&gt;3)-beta-D-galactosyl-(1-&gt;4)-beta-D-glucosyl-(1&lt;-&gt;1')-ceramide + GDP-beta-L-fucose = a neolactoside IV(3)-alpha-Gal,III(3)-alpha-Fuc-nLc4Cer + GDP + H(+)</text>
        <dbReference type="Rhea" id="RHEA:48380"/>
        <dbReference type="ChEBI" id="CHEBI:15378"/>
        <dbReference type="ChEBI" id="CHEBI:57273"/>
        <dbReference type="ChEBI" id="CHEBI:58189"/>
        <dbReference type="ChEBI" id="CHEBI:90380"/>
        <dbReference type="ChEBI" id="CHEBI:90381"/>
    </reaction>
    <physiologicalReaction direction="left-to-right" evidence="16">
        <dbReference type="Rhea" id="RHEA:48381"/>
    </physiologicalReaction>
</comment>
<evidence type="ECO:0000256" key="2">
    <source>
        <dbReference type="ARBA" id="ARBA00004934"/>
    </source>
</evidence>
<keyword evidence="14" id="KW-0325">Glycoprotein</keyword>
<evidence type="ECO:0000313" key="27">
    <source>
        <dbReference type="EMBL" id="KAG5846728.1"/>
    </source>
</evidence>
<evidence type="ECO:0000256" key="16">
    <source>
        <dbReference type="ARBA" id="ARBA00036053"/>
    </source>
</evidence>
<protein>
    <recommendedName>
        <fullName evidence="24">Fucosyltransferase</fullName>
        <ecNumber evidence="24">2.4.1.-</ecNumber>
    </recommendedName>
</protein>
<evidence type="ECO:0000256" key="24">
    <source>
        <dbReference type="RuleBase" id="RU003832"/>
    </source>
</evidence>
<keyword evidence="11" id="KW-0443">Lipid metabolism</keyword>
<proteinExistence type="inferred from homology"/>
<accession>A0A9D3MIL1</accession>
<name>A0A9D3MIL1_ANGAN</name>
<evidence type="ECO:0000256" key="11">
    <source>
        <dbReference type="ARBA" id="ARBA00023098"/>
    </source>
</evidence>
<evidence type="ECO:0000256" key="8">
    <source>
        <dbReference type="ARBA" id="ARBA00022968"/>
    </source>
</evidence>
<dbReference type="GO" id="GO:0032580">
    <property type="term" value="C:Golgi cisterna membrane"/>
    <property type="evidence" value="ECO:0007669"/>
    <property type="project" value="UniProtKB-SubCell"/>
</dbReference>
<evidence type="ECO:0000256" key="17">
    <source>
        <dbReference type="ARBA" id="ARBA00036234"/>
    </source>
</evidence>
<comment type="caution">
    <text evidence="24">Lacks conserved residue(s) required for the propagation of feature annotation.</text>
</comment>
<evidence type="ECO:0000256" key="13">
    <source>
        <dbReference type="ARBA" id="ARBA00023157"/>
    </source>
</evidence>
<evidence type="ECO:0000256" key="21">
    <source>
        <dbReference type="ARBA" id="ARBA00037848"/>
    </source>
</evidence>
<feature type="transmembrane region" description="Helical" evidence="24">
    <location>
        <begin position="65"/>
        <end position="87"/>
    </location>
</feature>
<dbReference type="PANTHER" id="PTHR11929">
    <property type="entry name" value="ALPHA- 1,3 -FUCOSYLTRANSFERASE"/>
    <property type="match status" value="1"/>
</dbReference>